<dbReference type="Proteomes" id="UP000479000">
    <property type="component" value="Unassembled WGS sequence"/>
</dbReference>
<organism evidence="1 2">
    <name type="scientific">Nesidiocoris tenuis</name>
    <dbReference type="NCBI Taxonomy" id="355587"/>
    <lineage>
        <taxon>Eukaryota</taxon>
        <taxon>Metazoa</taxon>
        <taxon>Ecdysozoa</taxon>
        <taxon>Arthropoda</taxon>
        <taxon>Hexapoda</taxon>
        <taxon>Insecta</taxon>
        <taxon>Pterygota</taxon>
        <taxon>Neoptera</taxon>
        <taxon>Paraneoptera</taxon>
        <taxon>Hemiptera</taxon>
        <taxon>Heteroptera</taxon>
        <taxon>Panheteroptera</taxon>
        <taxon>Cimicomorpha</taxon>
        <taxon>Miridae</taxon>
        <taxon>Dicyphina</taxon>
        <taxon>Nesidiocoris</taxon>
    </lineage>
</organism>
<proteinExistence type="predicted"/>
<accession>A0A6H5GBJ3</accession>
<name>A0A6H5GBJ3_9HEMI</name>
<dbReference type="AlphaFoldDB" id="A0A6H5GBJ3"/>
<reference evidence="1 2" key="1">
    <citation type="submission" date="2020-02" db="EMBL/GenBank/DDBJ databases">
        <authorList>
            <person name="Ferguson B K."/>
        </authorList>
    </citation>
    <scope>NUCLEOTIDE SEQUENCE [LARGE SCALE GENOMIC DNA]</scope>
</reference>
<protein>
    <submittedName>
        <fullName evidence="1">Uncharacterized protein</fullName>
    </submittedName>
</protein>
<evidence type="ECO:0000313" key="2">
    <source>
        <dbReference type="Proteomes" id="UP000479000"/>
    </source>
</evidence>
<feature type="non-terminal residue" evidence="1">
    <location>
        <position position="63"/>
    </location>
</feature>
<dbReference type="EMBL" id="CADCXU010009257">
    <property type="protein sequence ID" value="CAB0000190.1"/>
    <property type="molecule type" value="Genomic_DNA"/>
</dbReference>
<evidence type="ECO:0000313" key="1">
    <source>
        <dbReference type="EMBL" id="CAB0000190.1"/>
    </source>
</evidence>
<keyword evidence="2" id="KW-1185">Reference proteome</keyword>
<sequence length="63" mass="7513">MSKTMFKKHPENSYLRRESKWGTAIFIRALIGFKGRMLLPGKINKYCNHVYILYRVLIQQVPQ</sequence>
<gene>
    <name evidence="1" type="ORF">NTEN_LOCUS6265</name>
</gene>